<evidence type="ECO:0000259" key="2">
    <source>
        <dbReference type="Pfam" id="PF14257"/>
    </source>
</evidence>
<protein>
    <submittedName>
        <fullName evidence="4">DUF4349 domain-containing protein</fullName>
    </submittedName>
</protein>
<dbReference type="Pfam" id="PF14257">
    <property type="entry name" value="DUF4349"/>
    <property type="match status" value="1"/>
</dbReference>
<dbReference type="EMBL" id="CP059472">
    <property type="protein sequence ID" value="QMS97751.1"/>
    <property type="molecule type" value="Genomic_DNA"/>
</dbReference>
<gene>
    <name evidence="4" type="ORF">H1R16_08460</name>
    <name evidence="3" type="ORF">H2507_06980</name>
</gene>
<reference evidence="3" key="3">
    <citation type="submission" date="2020-07" db="EMBL/GenBank/DDBJ databases">
        <authorList>
            <person name="Yang C."/>
        </authorList>
    </citation>
    <scope>NUCLEOTIDE SEQUENCE</scope>
    <source>
        <strain evidence="3">Cx-624</strain>
    </source>
</reference>
<reference evidence="4 5" key="1">
    <citation type="submission" date="2020-07" db="EMBL/GenBank/DDBJ databases">
        <title>Chryseobacterium sp.cx-624.</title>
        <authorList>
            <person name="Yang C."/>
        </authorList>
    </citation>
    <scope>NUCLEOTIDE SEQUENCE [LARGE SCALE GENOMIC DNA]</scope>
    <source>
        <strain evidence="5">cx-624</strain>
        <strain evidence="4">Cx-624</strain>
    </source>
</reference>
<dbReference type="EMBL" id="JACEUX010000002">
    <property type="protein sequence ID" value="MBA5246907.1"/>
    <property type="molecule type" value="Genomic_DNA"/>
</dbReference>
<keyword evidence="1" id="KW-0812">Transmembrane</keyword>
<dbReference type="Proteomes" id="UP000539710">
    <property type="component" value="Unassembled WGS sequence"/>
</dbReference>
<evidence type="ECO:0000313" key="5">
    <source>
        <dbReference type="Proteomes" id="UP000515349"/>
    </source>
</evidence>
<dbReference type="Proteomes" id="UP000515349">
    <property type="component" value="Chromosome"/>
</dbReference>
<keyword evidence="6" id="KW-1185">Reference proteome</keyword>
<dbReference type="RefSeq" id="WP_181887013.1">
    <property type="nucleotide sequence ID" value="NZ_CP059472.1"/>
</dbReference>
<evidence type="ECO:0000313" key="4">
    <source>
        <dbReference type="EMBL" id="QMS97751.1"/>
    </source>
</evidence>
<dbReference type="KEGG" id="cbau:H1R16_08460"/>
<feature type="domain" description="DUF4349" evidence="2">
    <location>
        <begin position="8"/>
        <end position="110"/>
    </location>
</feature>
<proteinExistence type="predicted"/>
<accession>A0A7D7QXN7</accession>
<evidence type="ECO:0000313" key="6">
    <source>
        <dbReference type="Proteomes" id="UP000539710"/>
    </source>
</evidence>
<feature type="transmembrane region" description="Helical" evidence="1">
    <location>
        <begin position="214"/>
        <end position="235"/>
    </location>
</feature>
<evidence type="ECO:0000256" key="1">
    <source>
        <dbReference type="SAM" id="Phobius"/>
    </source>
</evidence>
<organism evidence="4 5">
    <name type="scientific">Marnyiella aurantia</name>
    <dbReference type="NCBI Taxonomy" id="2758037"/>
    <lineage>
        <taxon>Bacteria</taxon>
        <taxon>Pseudomonadati</taxon>
        <taxon>Bacteroidota</taxon>
        <taxon>Flavobacteriia</taxon>
        <taxon>Flavobacteriales</taxon>
        <taxon>Weeksellaceae</taxon>
        <taxon>Marnyiella</taxon>
    </lineage>
</organism>
<name>A0A7D7QXN7_9FLAO</name>
<reference evidence="6" key="2">
    <citation type="submission" date="2020-07" db="EMBL/GenBank/DDBJ databases">
        <title>Flavobacterium sp. xlx-214.</title>
        <authorList>
            <person name="Yang C."/>
        </authorList>
    </citation>
    <scope>NUCLEOTIDE SEQUENCE [LARGE SCALE GENOMIC DNA]</scope>
    <source>
        <strain evidence="6">CX-624</strain>
    </source>
</reference>
<sequence>MQVEGKRFIKTAEVDMEVKDVYEATVAIEKSLQEMGGFVTTSRLNSRVISEETFNTSDENAVMLRKFQTENNMQVRVPTEKLGVLLQFINDRKIFLNSRVILAEDVTANIELAKLEADRIKSTANNISQIQANKDKVKLGDQNMAEGNYQKVSNMQMSDRLKYSTVDIFLKEPNVRVAEIAVTNLRNMDNKYKSNFLYESTNAFVEGFYLTQKLIVGLVTLWPLLLVGALIIYLLRRRKINLHVKPQLSDK</sequence>
<dbReference type="AlphaFoldDB" id="A0A7D7QXN7"/>
<dbReference type="InterPro" id="IPR025645">
    <property type="entry name" value="DUF4349"/>
</dbReference>
<keyword evidence="1" id="KW-0472">Membrane</keyword>
<evidence type="ECO:0000313" key="3">
    <source>
        <dbReference type="EMBL" id="MBA5246907.1"/>
    </source>
</evidence>
<keyword evidence="1" id="KW-1133">Transmembrane helix</keyword>